<evidence type="ECO:0000256" key="1">
    <source>
        <dbReference type="ARBA" id="ARBA00010641"/>
    </source>
</evidence>
<dbReference type="InterPro" id="IPR013249">
    <property type="entry name" value="RNA_pol_sigma70_r4_t2"/>
</dbReference>
<dbReference type="RefSeq" id="WP_313765273.1">
    <property type="nucleotide sequence ID" value="NZ_BAAAVH010000018.1"/>
</dbReference>
<dbReference type="Gene3D" id="1.10.10.10">
    <property type="entry name" value="Winged helix-like DNA-binding domain superfamily/Winged helix DNA-binding domain"/>
    <property type="match status" value="1"/>
</dbReference>
<evidence type="ECO:0000256" key="3">
    <source>
        <dbReference type="ARBA" id="ARBA00023082"/>
    </source>
</evidence>
<gene>
    <name evidence="7" type="ORF">ACFP0N_27165</name>
</gene>
<keyword evidence="2" id="KW-0805">Transcription regulation</keyword>
<dbReference type="NCBIfam" id="TIGR02983">
    <property type="entry name" value="SigE-fam_strep"/>
    <property type="match status" value="1"/>
</dbReference>
<reference evidence="8" key="1">
    <citation type="journal article" date="2019" name="Int. J. Syst. Evol. Microbiol.">
        <title>The Global Catalogue of Microorganisms (GCM) 10K type strain sequencing project: providing services to taxonomists for standard genome sequencing and annotation.</title>
        <authorList>
            <consortium name="The Broad Institute Genomics Platform"/>
            <consortium name="The Broad Institute Genome Sequencing Center for Infectious Disease"/>
            <person name="Wu L."/>
            <person name="Ma J."/>
        </authorList>
    </citation>
    <scope>NUCLEOTIDE SEQUENCE [LARGE SCALE GENOMIC DNA]</scope>
    <source>
        <strain evidence="8">CGMCC 4.1469</strain>
    </source>
</reference>
<dbReference type="Proteomes" id="UP001596067">
    <property type="component" value="Unassembled WGS sequence"/>
</dbReference>
<evidence type="ECO:0000313" key="7">
    <source>
        <dbReference type="EMBL" id="MFC5888654.1"/>
    </source>
</evidence>
<sequence length="174" mass="19344">MKRESMRSEGADGDPFDEFVAARYPALLRGAFLITGDVHDARDLLHDALARVYPKRSVIRDPAATEGYVRRAMVRTHVSRWRRTRREVLTAVLPDGPAAGPDTERDEQLAVALRVLPPRQRAAVVLRYYVDLPVARVAEELGCSQATAKTHLARALKTLRQELAPAREMVGHGG</sequence>
<dbReference type="EMBL" id="JBHSOD010000043">
    <property type="protein sequence ID" value="MFC5888654.1"/>
    <property type="molecule type" value="Genomic_DNA"/>
</dbReference>
<keyword evidence="5" id="KW-0804">Transcription</keyword>
<evidence type="ECO:0000256" key="4">
    <source>
        <dbReference type="ARBA" id="ARBA00023125"/>
    </source>
</evidence>
<evidence type="ECO:0000313" key="8">
    <source>
        <dbReference type="Proteomes" id="UP001596067"/>
    </source>
</evidence>
<dbReference type="InterPro" id="IPR013325">
    <property type="entry name" value="RNA_pol_sigma_r2"/>
</dbReference>
<evidence type="ECO:0000259" key="6">
    <source>
        <dbReference type="Pfam" id="PF08281"/>
    </source>
</evidence>
<proteinExistence type="inferred from homology"/>
<dbReference type="InterPro" id="IPR014284">
    <property type="entry name" value="RNA_pol_sigma-70_dom"/>
</dbReference>
<dbReference type="Pfam" id="PF08281">
    <property type="entry name" value="Sigma70_r4_2"/>
    <property type="match status" value="1"/>
</dbReference>
<accession>A0ABW1F6C1</accession>
<evidence type="ECO:0000256" key="2">
    <source>
        <dbReference type="ARBA" id="ARBA00023015"/>
    </source>
</evidence>
<dbReference type="SUPFAM" id="SSF88659">
    <property type="entry name" value="Sigma3 and sigma4 domains of RNA polymerase sigma factors"/>
    <property type="match status" value="1"/>
</dbReference>
<dbReference type="PANTHER" id="PTHR43133:SF50">
    <property type="entry name" value="ECF RNA POLYMERASE SIGMA FACTOR SIGM"/>
    <property type="match status" value="1"/>
</dbReference>
<name>A0ABW1F6C1_9ACTN</name>
<dbReference type="InterPro" id="IPR036388">
    <property type="entry name" value="WH-like_DNA-bd_sf"/>
</dbReference>
<keyword evidence="3" id="KW-0731">Sigma factor</keyword>
<dbReference type="CDD" id="cd06171">
    <property type="entry name" value="Sigma70_r4"/>
    <property type="match status" value="1"/>
</dbReference>
<dbReference type="NCBIfam" id="TIGR02937">
    <property type="entry name" value="sigma70-ECF"/>
    <property type="match status" value="1"/>
</dbReference>
<protein>
    <submittedName>
        <fullName evidence="7">SigE family RNA polymerase sigma factor</fullName>
    </submittedName>
</protein>
<keyword evidence="4" id="KW-0238">DNA-binding</keyword>
<feature type="domain" description="RNA polymerase sigma factor 70 region 4 type 2" evidence="6">
    <location>
        <begin position="107"/>
        <end position="159"/>
    </location>
</feature>
<dbReference type="InterPro" id="IPR039425">
    <property type="entry name" value="RNA_pol_sigma-70-like"/>
</dbReference>
<dbReference type="PANTHER" id="PTHR43133">
    <property type="entry name" value="RNA POLYMERASE ECF-TYPE SIGMA FACTO"/>
    <property type="match status" value="1"/>
</dbReference>
<dbReference type="Gene3D" id="1.10.1740.10">
    <property type="match status" value="1"/>
</dbReference>
<comment type="similarity">
    <text evidence="1">Belongs to the sigma-70 factor family. ECF subfamily.</text>
</comment>
<dbReference type="InterPro" id="IPR013324">
    <property type="entry name" value="RNA_pol_sigma_r3/r4-like"/>
</dbReference>
<evidence type="ECO:0000256" key="5">
    <source>
        <dbReference type="ARBA" id="ARBA00023163"/>
    </source>
</evidence>
<dbReference type="InterPro" id="IPR014325">
    <property type="entry name" value="RNA_pol_sigma-E_actinobac"/>
</dbReference>
<dbReference type="SUPFAM" id="SSF88946">
    <property type="entry name" value="Sigma2 domain of RNA polymerase sigma factors"/>
    <property type="match status" value="1"/>
</dbReference>
<organism evidence="7 8">
    <name type="scientific">Kitasatospora aburaviensis</name>
    <dbReference type="NCBI Taxonomy" id="67265"/>
    <lineage>
        <taxon>Bacteria</taxon>
        <taxon>Bacillati</taxon>
        <taxon>Actinomycetota</taxon>
        <taxon>Actinomycetes</taxon>
        <taxon>Kitasatosporales</taxon>
        <taxon>Streptomycetaceae</taxon>
        <taxon>Kitasatospora</taxon>
    </lineage>
</organism>
<keyword evidence="8" id="KW-1185">Reference proteome</keyword>
<comment type="caution">
    <text evidence="7">The sequence shown here is derived from an EMBL/GenBank/DDBJ whole genome shotgun (WGS) entry which is preliminary data.</text>
</comment>